<evidence type="ECO:0000256" key="3">
    <source>
        <dbReference type="ARBA" id="ARBA00022755"/>
    </source>
</evidence>
<comment type="caution">
    <text evidence="6">The sequence shown here is derived from an EMBL/GenBank/DDBJ whole genome shotgun (WGS) entry which is preliminary data.</text>
</comment>
<keyword evidence="3 4" id="KW-0658">Purine biosynthesis</keyword>
<dbReference type="InterPro" id="IPR002376">
    <property type="entry name" value="Formyl_transf_N"/>
</dbReference>
<comment type="pathway">
    <text evidence="1 4">Purine metabolism; IMP biosynthesis via de novo pathway; N(2)-formyl-N(1)-(5-phospho-D-ribosyl)glycinamide from N(1)-(5-phospho-D-ribosyl)glycinamide (10-formyl THF route): step 1/1.</text>
</comment>
<feature type="active site" description="Proton donor" evidence="4">
    <location>
        <position position="108"/>
    </location>
</feature>
<protein>
    <recommendedName>
        <fullName evidence="4">Phosphoribosylglycinamide formyltransferase</fullName>
        <ecNumber evidence="4">2.1.2.2</ecNumber>
    </recommendedName>
    <alternativeName>
        <fullName evidence="4">5'-phosphoribosylglycinamide transformylase</fullName>
    </alternativeName>
    <alternativeName>
        <fullName evidence="4">GAR transformylase</fullName>
        <shortName evidence="4">GART</shortName>
    </alternativeName>
</protein>
<dbReference type="Pfam" id="PF00551">
    <property type="entry name" value="Formyl_trans_N"/>
    <property type="match status" value="1"/>
</dbReference>
<evidence type="ECO:0000256" key="2">
    <source>
        <dbReference type="ARBA" id="ARBA00022679"/>
    </source>
</evidence>
<gene>
    <name evidence="4 6" type="primary">purN</name>
    <name evidence="6" type="ORF">OJ996_10855</name>
</gene>
<evidence type="ECO:0000313" key="6">
    <source>
        <dbReference type="EMBL" id="MCW1914077.1"/>
    </source>
</evidence>
<comment type="caution">
    <text evidence="4">Lacks conserved residue(s) required for the propagation of feature annotation.</text>
</comment>
<proteinExistence type="inferred from homology"/>
<dbReference type="Proteomes" id="UP001165653">
    <property type="component" value="Unassembled WGS sequence"/>
</dbReference>
<organism evidence="6 7">
    <name type="scientific">Luteolibacter rhizosphaerae</name>
    <dbReference type="NCBI Taxonomy" id="2989719"/>
    <lineage>
        <taxon>Bacteria</taxon>
        <taxon>Pseudomonadati</taxon>
        <taxon>Verrucomicrobiota</taxon>
        <taxon>Verrucomicrobiia</taxon>
        <taxon>Verrucomicrobiales</taxon>
        <taxon>Verrucomicrobiaceae</taxon>
        <taxon>Luteolibacter</taxon>
    </lineage>
</organism>
<dbReference type="InterPro" id="IPR036477">
    <property type="entry name" value="Formyl_transf_N_sf"/>
</dbReference>
<feature type="binding site" evidence="4">
    <location>
        <position position="106"/>
    </location>
    <ligand>
        <name>(6R)-10-formyltetrahydrofolate</name>
        <dbReference type="ChEBI" id="CHEBI:195366"/>
    </ligand>
</feature>
<dbReference type="EC" id="2.1.2.2" evidence="4"/>
<name>A0ABT3G2K8_9BACT</name>
<comment type="function">
    <text evidence="4">Catalyzes the transfer of a formyl group from 10-formyltetrahydrofolate to 5-phospho-ribosyl-glycinamide (GAR), producing 5-phospho-ribosyl-N-formylglycinamide (FGAR) and tetrahydrofolate.</text>
</comment>
<dbReference type="Gene3D" id="3.40.50.170">
    <property type="entry name" value="Formyl transferase, N-terminal domain"/>
    <property type="match status" value="1"/>
</dbReference>
<evidence type="ECO:0000259" key="5">
    <source>
        <dbReference type="Pfam" id="PF00551"/>
    </source>
</evidence>
<dbReference type="PANTHER" id="PTHR43369">
    <property type="entry name" value="PHOSPHORIBOSYLGLYCINAMIDE FORMYLTRANSFERASE"/>
    <property type="match status" value="1"/>
</dbReference>
<comment type="similarity">
    <text evidence="4">Belongs to the GART family.</text>
</comment>
<dbReference type="SUPFAM" id="SSF53328">
    <property type="entry name" value="Formyltransferase"/>
    <property type="match status" value="1"/>
</dbReference>
<feature type="domain" description="Formyl transferase N-terminal" evidence="5">
    <location>
        <begin position="2"/>
        <end position="186"/>
    </location>
</feature>
<evidence type="ECO:0000256" key="1">
    <source>
        <dbReference type="ARBA" id="ARBA00005054"/>
    </source>
</evidence>
<reference evidence="6" key="1">
    <citation type="submission" date="2022-10" db="EMBL/GenBank/DDBJ databases">
        <title>Luteolibacter sp. GHJ8, whole genome shotgun sequencing project.</title>
        <authorList>
            <person name="Zhao G."/>
            <person name="Shen L."/>
        </authorList>
    </citation>
    <scope>NUCLEOTIDE SEQUENCE</scope>
    <source>
        <strain evidence="6">GHJ8</strain>
    </source>
</reference>
<accession>A0ABT3G2K8</accession>
<dbReference type="NCBIfam" id="TIGR00639">
    <property type="entry name" value="PurN"/>
    <property type="match status" value="1"/>
</dbReference>
<dbReference type="GO" id="GO:0004644">
    <property type="term" value="F:phosphoribosylglycinamide formyltransferase activity"/>
    <property type="evidence" value="ECO:0007669"/>
    <property type="project" value="UniProtKB-EC"/>
</dbReference>
<evidence type="ECO:0000256" key="4">
    <source>
        <dbReference type="HAMAP-Rule" id="MF_01930"/>
    </source>
</evidence>
<feature type="binding site" evidence="4">
    <location>
        <begin position="11"/>
        <end position="13"/>
    </location>
    <ligand>
        <name>N(1)-(5-phospho-beta-D-ribosyl)glycinamide</name>
        <dbReference type="ChEBI" id="CHEBI:143788"/>
    </ligand>
</feature>
<dbReference type="InterPro" id="IPR004607">
    <property type="entry name" value="GART"/>
</dbReference>
<dbReference type="HAMAP" id="MF_01930">
    <property type="entry name" value="PurN"/>
    <property type="match status" value="1"/>
</dbReference>
<feature type="site" description="Raises pKa of active site His" evidence="4">
    <location>
        <position position="149"/>
    </location>
</feature>
<keyword evidence="2 4" id="KW-0808">Transferase</keyword>
<sequence>MNLGFLASHGGSNMQAIIDATKSGALSARPALLISNNRNSQATARAQSEGMPFTVLNSVTHPDPAELDRAMLASLEEHGVDLIILAGYMKMIGPEVLAAYEDRILNIHPSLLPKFGGHGMFGQHVHRAVLEAGEKTTGVTIHLVNNEYDQGRIIAQTEVPVLPDDTVESLAARVLKCEHEFFVETLARIVASGLHVS</sequence>
<dbReference type="EMBL" id="JAPDDR010000005">
    <property type="protein sequence ID" value="MCW1914077.1"/>
    <property type="molecule type" value="Genomic_DNA"/>
</dbReference>
<dbReference type="PANTHER" id="PTHR43369:SF2">
    <property type="entry name" value="PHOSPHORIBOSYLGLYCINAMIDE FORMYLTRANSFERASE"/>
    <property type="match status" value="1"/>
</dbReference>
<evidence type="ECO:0000313" key="7">
    <source>
        <dbReference type="Proteomes" id="UP001165653"/>
    </source>
</evidence>
<keyword evidence="7" id="KW-1185">Reference proteome</keyword>
<dbReference type="CDD" id="cd08645">
    <property type="entry name" value="FMT_core_GART"/>
    <property type="match status" value="1"/>
</dbReference>
<dbReference type="RefSeq" id="WP_264513582.1">
    <property type="nucleotide sequence ID" value="NZ_JAPDDR010000005.1"/>
</dbReference>
<comment type="catalytic activity">
    <reaction evidence="4">
        <text>N(1)-(5-phospho-beta-D-ribosyl)glycinamide + (6R)-10-formyltetrahydrofolate = N(2)-formyl-N(1)-(5-phospho-beta-D-ribosyl)glycinamide + (6S)-5,6,7,8-tetrahydrofolate + H(+)</text>
        <dbReference type="Rhea" id="RHEA:15053"/>
        <dbReference type="ChEBI" id="CHEBI:15378"/>
        <dbReference type="ChEBI" id="CHEBI:57453"/>
        <dbReference type="ChEBI" id="CHEBI:143788"/>
        <dbReference type="ChEBI" id="CHEBI:147286"/>
        <dbReference type="ChEBI" id="CHEBI:195366"/>
        <dbReference type="EC" id="2.1.2.2"/>
    </reaction>
</comment>